<evidence type="ECO:0000256" key="9">
    <source>
        <dbReference type="RuleBase" id="RU364024"/>
    </source>
</evidence>
<sequence length="464" mass="53250">MSIDNFKTNIYEYLETLPAFTFLRLFQKPATCLAIFRLLPSMGRQIVMSFLYVDTDIMVEDVNNWVNKDGQRKLSEALHKLSRLRILERKENILVMNDTFRQEFKCALTGGGTQQSFGLPCSTPDKHPVDIGFLDQYAAQQWESILHYMVGTELTKKPSRGVLNLLERSQLMQPSAMDPTLLQITNKGFQFLLQDVNTQVWAFLLQYLNMAEVLQMDLVEVLNFLFQLGSLELGENYSVDTLTPTQQQMLEDLRDYGIVYQRKRGSRRYYPTRLATTLTSGNAALAVAAMKRGGKVEDDDEGDQGFVILETNYRVYAYTESPLQIAVLNLFVQLQSRFQNMVAGVITRDSVRNALIKGITADQIISYLQTHAHPQMRKKKPILPLTVVDQVRLWEMERSRLKAMPAYLYHEFNHPADFEAAVKHAQDLDVLLWSNPKKRSMVITQSGHDSVKGFVKRRLQSKSQ</sequence>
<evidence type="ECO:0000259" key="10">
    <source>
        <dbReference type="Pfam" id="PF18307"/>
    </source>
</evidence>
<dbReference type="PANTHER" id="PTHR13152">
    <property type="entry name" value="TFIIH, POLYPEPTIDE 4"/>
    <property type="match status" value="1"/>
</dbReference>
<dbReference type="GO" id="GO:0000439">
    <property type="term" value="C:transcription factor TFIIH core complex"/>
    <property type="evidence" value="ECO:0007669"/>
    <property type="project" value="EnsemblFungi"/>
</dbReference>
<gene>
    <name evidence="11" type="ORF">LCOR_00128.1</name>
</gene>
<dbReference type="Pfam" id="PF18307">
    <property type="entry name" value="Tfb2_C"/>
    <property type="match status" value="1"/>
</dbReference>
<dbReference type="PANTHER" id="PTHR13152:SF0">
    <property type="entry name" value="GENERAL TRANSCRIPTION FACTOR IIH SUBUNIT 4"/>
    <property type="match status" value="1"/>
</dbReference>
<evidence type="ECO:0000256" key="2">
    <source>
        <dbReference type="ARBA" id="ARBA00004123"/>
    </source>
</evidence>
<dbReference type="GO" id="GO:0006289">
    <property type="term" value="P:nucleotide-excision repair"/>
    <property type="evidence" value="ECO:0007669"/>
    <property type="project" value="EnsemblFungi"/>
</dbReference>
<comment type="function">
    <text evidence="9">Component of the general transcription and DNA repair factor IIH (TFIIH) core complex which is involved in general and transcription-coupled nucleotide excision repair (NER) of damaged DNA.</text>
</comment>
<dbReference type="Pfam" id="PF03849">
    <property type="entry name" value="Tfb2"/>
    <property type="match status" value="1"/>
</dbReference>
<dbReference type="GO" id="GO:0006367">
    <property type="term" value="P:transcription initiation at RNA polymerase II promoter"/>
    <property type="evidence" value="ECO:0007669"/>
    <property type="project" value="EnsemblFungi"/>
</dbReference>
<dbReference type="InterPro" id="IPR004598">
    <property type="entry name" value="TFIIH_p52/Tfb2"/>
</dbReference>
<evidence type="ECO:0000256" key="1">
    <source>
        <dbReference type="ARBA" id="ARBA00002817"/>
    </source>
</evidence>
<dbReference type="GO" id="GO:0000112">
    <property type="term" value="C:nucleotide-excision repair factor 3 complex"/>
    <property type="evidence" value="ECO:0007669"/>
    <property type="project" value="EnsemblFungi"/>
</dbReference>
<proteinExistence type="inferred from homology"/>
<keyword evidence="12" id="KW-1185">Reference proteome</keyword>
<comment type="caution">
    <text evidence="11">The sequence shown here is derived from an EMBL/GenBank/DDBJ whole genome shotgun (WGS) entry which is preliminary data.</text>
</comment>
<evidence type="ECO:0000256" key="8">
    <source>
        <dbReference type="ARBA" id="ARBA00023242"/>
    </source>
</evidence>
<dbReference type="GO" id="GO:0001671">
    <property type="term" value="F:ATPase activator activity"/>
    <property type="evidence" value="ECO:0007669"/>
    <property type="project" value="InterPro"/>
</dbReference>
<evidence type="ECO:0000313" key="12">
    <source>
        <dbReference type="Proteomes" id="UP000027586"/>
    </source>
</evidence>
<feature type="domain" description="Transcription factor Tfb2 C-terminal" evidence="10">
    <location>
        <begin position="389"/>
        <end position="456"/>
    </location>
</feature>
<evidence type="ECO:0000256" key="6">
    <source>
        <dbReference type="ARBA" id="ARBA00023163"/>
    </source>
</evidence>
<organism evidence="11 12">
    <name type="scientific">Lichtheimia corymbifera JMRC:FSU:9682</name>
    <dbReference type="NCBI Taxonomy" id="1263082"/>
    <lineage>
        <taxon>Eukaryota</taxon>
        <taxon>Fungi</taxon>
        <taxon>Fungi incertae sedis</taxon>
        <taxon>Mucoromycota</taxon>
        <taxon>Mucoromycotina</taxon>
        <taxon>Mucoromycetes</taxon>
        <taxon>Mucorales</taxon>
        <taxon>Lichtheimiaceae</taxon>
        <taxon>Lichtheimia</taxon>
    </lineage>
</organism>
<dbReference type="STRING" id="1263082.A0A068RH88"/>
<dbReference type="AlphaFoldDB" id="A0A068RH88"/>
<name>A0A068RH88_9FUNG</name>
<dbReference type="EMBL" id="CBTN010000001">
    <property type="protein sequence ID" value="CDH48341.1"/>
    <property type="molecule type" value="Genomic_DNA"/>
</dbReference>
<keyword evidence="8 9" id="KW-0539">Nucleus</keyword>
<keyword evidence="4 9" id="KW-0227">DNA damage</keyword>
<comment type="subcellular location">
    <subcellularLocation>
        <location evidence="2 9">Nucleus</location>
    </subcellularLocation>
</comment>
<evidence type="ECO:0000256" key="5">
    <source>
        <dbReference type="ARBA" id="ARBA00023015"/>
    </source>
</evidence>
<accession>A0A068RH88</accession>
<evidence type="ECO:0000313" key="11">
    <source>
        <dbReference type="EMBL" id="CDH48341.1"/>
    </source>
</evidence>
<dbReference type="VEuPathDB" id="FungiDB:LCOR_00128.1"/>
<dbReference type="GO" id="GO:0016251">
    <property type="term" value="F:RNA polymerase II general transcription initiation factor activity"/>
    <property type="evidence" value="ECO:0007669"/>
    <property type="project" value="EnsemblFungi"/>
</dbReference>
<comment type="similarity">
    <text evidence="3 9">Belongs to the TFB2 family.</text>
</comment>
<dbReference type="FunFam" id="3.30.70.2610:FF:000001">
    <property type="entry name" value="General transcription factor IIH subunit 4"/>
    <property type="match status" value="1"/>
</dbReference>
<evidence type="ECO:0000256" key="4">
    <source>
        <dbReference type="ARBA" id="ARBA00022763"/>
    </source>
</evidence>
<evidence type="ECO:0000256" key="7">
    <source>
        <dbReference type="ARBA" id="ARBA00023204"/>
    </source>
</evidence>
<dbReference type="Proteomes" id="UP000027586">
    <property type="component" value="Unassembled WGS sequence"/>
</dbReference>
<dbReference type="OrthoDB" id="364513at2759"/>
<dbReference type="GO" id="GO:0003690">
    <property type="term" value="F:double-stranded DNA binding"/>
    <property type="evidence" value="ECO:0007669"/>
    <property type="project" value="EnsemblFungi"/>
</dbReference>
<keyword evidence="5 9" id="KW-0805">Transcription regulation</keyword>
<keyword evidence="6 9" id="KW-0804">Transcription</keyword>
<evidence type="ECO:0000256" key="3">
    <source>
        <dbReference type="ARBA" id="ARBA00007132"/>
    </source>
</evidence>
<dbReference type="NCBIfam" id="TIGR00625">
    <property type="entry name" value="tfb2"/>
    <property type="match status" value="1"/>
</dbReference>
<protein>
    <recommendedName>
        <fullName evidence="9">RNA polymerase II transcription factor B subunit 2</fullName>
    </recommendedName>
</protein>
<keyword evidence="7 9" id="KW-0234">DNA repair</keyword>
<dbReference type="InterPro" id="IPR040662">
    <property type="entry name" value="Tfb2_C"/>
</dbReference>
<comment type="function">
    <text evidence="1">Component of the general transcription and DNA repair factor IIH (TFIIH) core complex, which is involved in general and transcription-coupled nucleotide excision repair (NER) of damaged DNA and, when complexed to TFIIK, in RNA transcription by RNA polymerase II. In NER, TFIIH acts by opening DNA around the lesion to allow the excision of the damaged oligonucleotide and its replacement by a new DNA fragment. In transcription, TFIIH has an essential role in transcription initiation. When the pre-initiation complex (PIC) has been established, TFIIH is required for promoter opening and promoter escape. Phosphorylation of the C-terminal tail (CTD) of the largest subunit of RNA polymerase II by the kinase module TFIIK controls the initiation of transcription.</text>
</comment>
<dbReference type="GO" id="GO:0005675">
    <property type="term" value="C:transcription factor TFIIH holo complex"/>
    <property type="evidence" value="ECO:0007669"/>
    <property type="project" value="EnsemblFungi"/>
</dbReference>
<dbReference type="Gene3D" id="3.30.70.2610">
    <property type="match status" value="1"/>
</dbReference>
<reference evidence="11" key="1">
    <citation type="submission" date="2013-08" db="EMBL/GenBank/DDBJ databases">
        <title>Gene expansion shapes genome architecture in the human pathogen Lichtheimia corymbifera: an evolutionary genomics analysis in the ancient terrestrial Mucorales (Mucoromycotina).</title>
        <authorList>
            <person name="Schwartze V.U."/>
            <person name="Winter S."/>
            <person name="Shelest E."/>
            <person name="Marcet-Houben M."/>
            <person name="Horn F."/>
            <person name="Wehner S."/>
            <person name="Hoffmann K."/>
            <person name="Riege K."/>
            <person name="Sammeth M."/>
            <person name="Nowrousian M."/>
            <person name="Valiante V."/>
            <person name="Linde J."/>
            <person name="Jacobsen I.D."/>
            <person name="Marz M."/>
            <person name="Brakhage A.A."/>
            <person name="Gabaldon T."/>
            <person name="Bocker S."/>
            <person name="Voigt K."/>
        </authorList>
    </citation>
    <scope>NUCLEOTIDE SEQUENCE [LARGE SCALE GENOMIC DNA]</scope>
    <source>
        <strain evidence="11">FSU 9682</strain>
    </source>
</reference>